<feature type="compositionally biased region" description="Basic and acidic residues" evidence="1">
    <location>
        <begin position="45"/>
        <end position="65"/>
    </location>
</feature>
<name>A0A9P5U8D9_9AGAR</name>
<gene>
    <name evidence="2" type="ORF">BDP27DRAFT_762533</name>
</gene>
<feature type="compositionally biased region" description="Low complexity" evidence="1">
    <location>
        <begin position="1"/>
        <end position="13"/>
    </location>
</feature>
<comment type="caution">
    <text evidence="2">The sequence shown here is derived from an EMBL/GenBank/DDBJ whole genome shotgun (WGS) entry which is preliminary data.</text>
</comment>
<evidence type="ECO:0000256" key="1">
    <source>
        <dbReference type="SAM" id="MobiDB-lite"/>
    </source>
</evidence>
<sequence length="167" mass="18337">MTSLLSSASTASKKAARRDSDLEPDADDEWIESLKAQIQSNMDAMGKDPETQHMDNLEKNSGDGNRLEMEVAADTIMKTTESQELQAITDPIHSEKNSATSTADNALATVSLATITRPSLTCFTRAHPISETLLLCSHLPVQVLMSPHHKVFLSRHQGPHLQNQGYR</sequence>
<feature type="region of interest" description="Disordered" evidence="1">
    <location>
        <begin position="1"/>
        <end position="65"/>
    </location>
</feature>
<organism evidence="2 3">
    <name type="scientific">Rhodocollybia butyracea</name>
    <dbReference type="NCBI Taxonomy" id="206335"/>
    <lineage>
        <taxon>Eukaryota</taxon>
        <taxon>Fungi</taxon>
        <taxon>Dikarya</taxon>
        <taxon>Basidiomycota</taxon>
        <taxon>Agaricomycotina</taxon>
        <taxon>Agaricomycetes</taxon>
        <taxon>Agaricomycetidae</taxon>
        <taxon>Agaricales</taxon>
        <taxon>Marasmiineae</taxon>
        <taxon>Omphalotaceae</taxon>
        <taxon>Rhodocollybia</taxon>
    </lineage>
</organism>
<keyword evidence="3" id="KW-1185">Reference proteome</keyword>
<evidence type="ECO:0000313" key="3">
    <source>
        <dbReference type="Proteomes" id="UP000772434"/>
    </source>
</evidence>
<proteinExistence type="predicted"/>
<reference evidence="2" key="1">
    <citation type="submission" date="2020-11" db="EMBL/GenBank/DDBJ databases">
        <authorList>
            <consortium name="DOE Joint Genome Institute"/>
            <person name="Ahrendt S."/>
            <person name="Riley R."/>
            <person name="Andreopoulos W."/>
            <person name="Labutti K."/>
            <person name="Pangilinan J."/>
            <person name="Ruiz-Duenas F.J."/>
            <person name="Barrasa J.M."/>
            <person name="Sanchez-Garcia M."/>
            <person name="Camarero S."/>
            <person name="Miyauchi S."/>
            <person name="Serrano A."/>
            <person name="Linde D."/>
            <person name="Babiker R."/>
            <person name="Drula E."/>
            <person name="Ayuso-Fernandez I."/>
            <person name="Pacheco R."/>
            <person name="Padilla G."/>
            <person name="Ferreira P."/>
            <person name="Barriuso J."/>
            <person name="Kellner H."/>
            <person name="Castanera R."/>
            <person name="Alfaro M."/>
            <person name="Ramirez L."/>
            <person name="Pisabarro A.G."/>
            <person name="Kuo A."/>
            <person name="Tritt A."/>
            <person name="Lipzen A."/>
            <person name="He G."/>
            <person name="Yan M."/>
            <person name="Ng V."/>
            <person name="Cullen D."/>
            <person name="Martin F."/>
            <person name="Rosso M.-N."/>
            <person name="Henrissat B."/>
            <person name="Hibbett D."/>
            <person name="Martinez A.T."/>
            <person name="Grigoriev I.V."/>
        </authorList>
    </citation>
    <scope>NUCLEOTIDE SEQUENCE</scope>
    <source>
        <strain evidence="2">AH 40177</strain>
    </source>
</reference>
<feature type="compositionally biased region" description="Acidic residues" evidence="1">
    <location>
        <begin position="22"/>
        <end position="31"/>
    </location>
</feature>
<accession>A0A9P5U8D9</accession>
<dbReference type="Proteomes" id="UP000772434">
    <property type="component" value="Unassembled WGS sequence"/>
</dbReference>
<dbReference type="EMBL" id="JADNRY010000056">
    <property type="protein sequence ID" value="KAF9068853.1"/>
    <property type="molecule type" value="Genomic_DNA"/>
</dbReference>
<evidence type="ECO:0000313" key="2">
    <source>
        <dbReference type="EMBL" id="KAF9068853.1"/>
    </source>
</evidence>
<dbReference type="AlphaFoldDB" id="A0A9P5U8D9"/>
<protein>
    <submittedName>
        <fullName evidence="2">Uncharacterized protein</fullName>
    </submittedName>
</protein>